<name>A0ABW1LQ23_9ACTN</name>
<reference evidence="2" key="1">
    <citation type="journal article" date="2019" name="Int. J. Syst. Evol. Microbiol.">
        <title>The Global Catalogue of Microorganisms (GCM) 10K type strain sequencing project: providing services to taxonomists for standard genome sequencing and annotation.</title>
        <authorList>
            <consortium name="The Broad Institute Genomics Platform"/>
            <consortium name="The Broad Institute Genome Sequencing Center for Infectious Disease"/>
            <person name="Wu L."/>
            <person name="Ma J."/>
        </authorList>
    </citation>
    <scope>NUCLEOTIDE SEQUENCE [LARGE SCALE GENOMIC DNA]</scope>
    <source>
        <strain evidence="2">CCUG 54522</strain>
    </source>
</reference>
<keyword evidence="2" id="KW-1185">Reference proteome</keyword>
<dbReference type="EMBL" id="JBHSRJ010000009">
    <property type="protein sequence ID" value="MFC6045829.1"/>
    <property type="molecule type" value="Genomic_DNA"/>
</dbReference>
<organism evidence="1 2">
    <name type="scientific">Nocardioides hankookensis</name>
    <dbReference type="NCBI Taxonomy" id="443157"/>
    <lineage>
        <taxon>Bacteria</taxon>
        <taxon>Bacillati</taxon>
        <taxon>Actinomycetota</taxon>
        <taxon>Actinomycetes</taxon>
        <taxon>Propionibacteriales</taxon>
        <taxon>Nocardioidaceae</taxon>
        <taxon>Nocardioides</taxon>
    </lineage>
</organism>
<dbReference type="RefSeq" id="WP_379159734.1">
    <property type="nucleotide sequence ID" value="NZ_JBHSRJ010000009.1"/>
</dbReference>
<sequence>MAMLLSTAAAPATATAEASPSRSAAPRLIVYSDGHSAGVEVTRASQARRLHGSPASFKRFIGRTAQRIADASTCEGGYVGVTVFRIRTDGFAAGGVNDCGGYAALWAIVDGRWKQIEGTQELWACGPLLRHRVPSSIAGHSCYDYRRQAQRRYHQR</sequence>
<proteinExistence type="predicted"/>
<gene>
    <name evidence="1" type="ORF">ACFPYL_22290</name>
</gene>
<evidence type="ECO:0000313" key="1">
    <source>
        <dbReference type="EMBL" id="MFC6045829.1"/>
    </source>
</evidence>
<protein>
    <submittedName>
        <fullName evidence="1">Uncharacterized protein</fullName>
    </submittedName>
</protein>
<dbReference type="Proteomes" id="UP001596135">
    <property type="component" value="Unassembled WGS sequence"/>
</dbReference>
<evidence type="ECO:0000313" key="2">
    <source>
        <dbReference type="Proteomes" id="UP001596135"/>
    </source>
</evidence>
<accession>A0ABW1LQ23</accession>
<comment type="caution">
    <text evidence="1">The sequence shown here is derived from an EMBL/GenBank/DDBJ whole genome shotgun (WGS) entry which is preliminary data.</text>
</comment>